<gene>
    <name evidence="2" type="ORF">BJ875DRAFT_46185</name>
</gene>
<dbReference type="OrthoDB" id="5404323at2759"/>
<feature type="compositionally biased region" description="Low complexity" evidence="1">
    <location>
        <begin position="332"/>
        <end position="343"/>
    </location>
</feature>
<evidence type="ECO:0000313" key="2">
    <source>
        <dbReference type="EMBL" id="KAG9233360.1"/>
    </source>
</evidence>
<feature type="region of interest" description="Disordered" evidence="1">
    <location>
        <begin position="403"/>
        <end position="473"/>
    </location>
</feature>
<protein>
    <submittedName>
        <fullName evidence="2">Uncharacterized protein</fullName>
    </submittedName>
</protein>
<feature type="compositionally biased region" description="Basic and acidic residues" evidence="1">
    <location>
        <begin position="61"/>
        <end position="71"/>
    </location>
</feature>
<evidence type="ECO:0000256" key="1">
    <source>
        <dbReference type="SAM" id="MobiDB-lite"/>
    </source>
</evidence>
<feature type="compositionally biased region" description="Acidic residues" evidence="1">
    <location>
        <begin position="349"/>
        <end position="359"/>
    </location>
</feature>
<feature type="compositionally biased region" description="Polar residues" evidence="1">
    <location>
        <begin position="419"/>
        <end position="432"/>
    </location>
</feature>
<feature type="region of interest" description="Disordered" evidence="1">
    <location>
        <begin position="34"/>
        <end position="117"/>
    </location>
</feature>
<reference evidence="2" key="1">
    <citation type="journal article" date="2021" name="IMA Fungus">
        <title>Genomic characterization of three marine fungi, including Emericellopsis atlantica sp. nov. with signatures of a generalist lifestyle and marine biomass degradation.</title>
        <authorList>
            <person name="Hagestad O.C."/>
            <person name="Hou L."/>
            <person name="Andersen J.H."/>
            <person name="Hansen E.H."/>
            <person name="Altermark B."/>
            <person name="Li C."/>
            <person name="Kuhnert E."/>
            <person name="Cox R.J."/>
            <person name="Crous P.W."/>
            <person name="Spatafora J.W."/>
            <person name="Lail K."/>
            <person name="Amirebrahimi M."/>
            <person name="Lipzen A."/>
            <person name="Pangilinan J."/>
            <person name="Andreopoulos W."/>
            <person name="Hayes R.D."/>
            <person name="Ng V."/>
            <person name="Grigoriev I.V."/>
            <person name="Jackson S.A."/>
            <person name="Sutton T.D.S."/>
            <person name="Dobson A.D.W."/>
            <person name="Rama T."/>
        </authorList>
    </citation>
    <scope>NUCLEOTIDE SEQUENCE</scope>
    <source>
        <strain evidence="2">TRa018bII</strain>
    </source>
</reference>
<feature type="region of interest" description="Disordered" evidence="1">
    <location>
        <begin position="524"/>
        <end position="550"/>
    </location>
</feature>
<dbReference type="AlphaFoldDB" id="A0A9P7YHV6"/>
<organism evidence="2 3">
    <name type="scientific">Amylocarpus encephaloides</name>
    <dbReference type="NCBI Taxonomy" id="45428"/>
    <lineage>
        <taxon>Eukaryota</taxon>
        <taxon>Fungi</taxon>
        <taxon>Dikarya</taxon>
        <taxon>Ascomycota</taxon>
        <taxon>Pezizomycotina</taxon>
        <taxon>Leotiomycetes</taxon>
        <taxon>Helotiales</taxon>
        <taxon>Helotiales incertae sedis</taxon>
        <taxon>Amylocarpus</taxon>
    </lineage>
</organism>
<feature type="compositionally biased region" description="Polar residues" evidence="1">
    <location>
        <begin position="536"/>
        <end position="546"/>
    </location>
</feature>
<dbReference type="EMBL" id="MU251504">
    <property type="protein sequence ID" value="KAG9233360.1"/>
    <property type="molecule type" value="Genomic_DNA"/>
</dbReference>
<feature type="region of interest" description="Disordered" evidence="1">
    <location>
        <begin position="488"/>
        <end position="510"/>
    </location>
</feature>
<proteinExistence type="predicted"/>
<dbReference type="Proteomes" id="UP000824998">
    <property type="component" value="Unassembled WGS sequence"/>
</dbReference>
<sequence length="614" mass="67264">MFLLSSAASLHGHEFSPPLENNALPRGTTLARSAFSTPLPRRNTHYDTSFSGVQPRPPRPLSEDSIRESEPVVHFQEPQLEPDTMSLDGRSLANSEGSASTLDGRRKRRRSLRTSTSFQLAHPAPTLTQKQRLLQIRPRLLLQLQRLSADSRPRPAIDVVPSTVVVPRLIKKFPRMFRGKGELGANDVMVVKSEDYDRRDGNPLDETEADEEELANRDLMAVICALRKDSGGSCGKAEIVLSNGSLWEASPVTNNLYEFVHVDELGTKTTARWVKRNAKDKSMDFSEAPNTTNVGFRFTFSIINPQSRRHPIMASLTPSKLDIPDHYVSVSSSSARIPPASSSKHFNGEDESSAAEDEPPMERTTHTVDDDLRTLIQVTGVWVALRQGLSPYFKYSDTVPCATPASNARSRPGGRVRSLSLTPDTFQSTPATSLHGVPESGSSLGDKFRRCARGSPASGPPPQNDKDGPKRTVSTGTAFMQRAALRKLNGNTQSTVASDDEGEGSVVPPKRSVTEGFVMSRSAFSTPDGPLKFPGSNATTPGTPTRSNRRAQSAYIPTSTLQHSFTTLQVQKRHSTCLGEEAQVPLPVSKPKSGKWKTFTNFFRRPRGHCNEVA</sequence>
<keyword evidence="3" id="KW-1185">Reference proteome</keyword>
<comment type="caution">
    <text evidence="2">The sequence shown here is derived from an EMBL/GenBank/DDBJ whole genome shotgun (WGS) entry which is preliminary data.</text>
</comment>
<feature type="region of interest" description="Disordered" evidence="1">
    <location>
        <begin position="332"/>
        <end position="368"/>
    </location>
</feature>
<name>A0A9P7YHV6_9HELO</name>
<evidence type="ECO:0000313" key="3">
    <source>
        <dbReference type="Proteomes" id="UP000824998"/>
    </source>
</evidence>
<accession>A0A9P7YHV6</accession>